<dbReference type="GO" id="GO:0005230">
    <property type="term" value="F:extracellular ligand-gated monoatomic ion channel activity"/>
    <property type="evidence" value="ECO:0007669"/>
    <property type="project" value="InterPro"/>
</dbReference>
<feature type="domain" description="Neurotransmitter-gated ion-channel ligand-binding" evidence="3">
    <location>
        <begin position="6"/>
        <end position="106"/>
    </location>
</feature>
<dbReference type="AlphaFoldDB" id="A0A8X7C880"/>
<dbReference type="InterPro" id="IPR036734">
    <property type="entry name" value="Neur_chan_lig-bd_sf"/>
</dbReference>
<name>A0A8X7C880_9ARAC</name>
<dbReference type="InterPro" id="IPR018000">
    <property type="entry name" value="Neurotransmitter_ion_chnl_CS"/>
</dbReference>
<keyword evidence="5" id="KW-1185">Reference proteome</keyword>
<reference evidence="4" key="1">
    <citation type="submission" date="2020-08" db="EMBL/GenBank/DDBJ databases">
        <title>Multicomponent nature underlies the extraordinary mechanical properties of spider dragline silk.</title>
        <authorList>
            <person name="Kono N."/>
            <person name="Nakamura H."/>
            <person name="Mori M."/>
            <person name="Yoshida Y."/>
            <person name="Ohtoshi R."/>
            <person name="Malay A.D."/>
            <person name="Moran D.A.P."/>
            <person name="Tomita M."/>
            <person name="Numata K."/>
            <person name="Arakawa K."/>
        </authorList>
    </citation>
    <scope>NUCLEOTIDE SEQUENCE</scope>
</reference>
<evidence type="ECO:0000256" key="2">
    <source>
        <dbReference type="ARBA" id="ARBA00023136"/>
    </source>
</evidence>
<dbReference type="Gene3D" id="2.70.170.10">
    <property type="entry name" value="Neurotransmitter-gated ion-channel ligand-binding domain"/>
    <property type="match status" value="1"/>
</dbReference>
<dbReference type="Proteomes" id="UP000886998">
    <property type="component" value="Unassembled WGS sequence"/>
</dbReference>
<keyword evidence="4" id="KW-0675">Receptor</keyword>
<gene>
    <name evidence="4" type="primary">nAChRbeta1</name>
    <name evidence="4" type="ORF">TNIN_432001</name>
</gene>
<dbReference type="PROSITE" id="PS00236">
    <property type="entry name" value="NEUROTR_ION_CHANNEL"/>
    <property type="match status" value="1"/>
</dbReference>
<dbReference type="FunFam" id="2.70.170.10:FF:000060">
    <property type="entry name" value="Nicotinic acetylcholine receptor subunit alpha4"/>
    <property type="match status" value="1"/>
</dbReference>
<evidence type="ECO:0000259" key="3">
    <source>
        <dbReference type="Pfam" id="PF02931"/>
    </source>
</evidence>
<evidence type="ECO:0000313" key="4">
    <source>
        <dbReference type="EMBL" id="GFY61381.1"/>
    </source>
</evidence>
<dbReference type="GO" id="GO:0016020">
    <property type="term" value="C:membrane"/>
    <property type="evidence" value="ECO:0007669"/>
    <property type="project" value="UniProtKB-SubCell"/>
</dbReference>
<dbReference type="EMBL" id="BMAV01013619">
    <property type="protein sequence ID" value="GFY61381.1"/>
    <property type="molecule type" value="Genomic_DNA"/>
</dbReference>
<dbReference type="PANTHER" id="PTHR18945">
    <property type="entry name" value="NEUROTRANSMITTER GATED ION CHANNEL"/>
    <property type="match status" value="1"/>
</dbReference>
<organism evidence="4 5">
    <name type="scientific">Trichonephila inaurata madagascariensis</name>
    <dbReference type="NCBI Taxonomy" id="2747483"/>
    <lineage>
        <taxon>Eukaryota</taxon>
        <taxon>Metazoa</taxon>
        <taxon>Ecdysozoa</taxon>
        <taxon>Arthropoda</taxon>
        <taxon>Chelicerata</taxon>
        <taxon>Arachnida</taxon>
        <taxon>Araneae</taxon>
        <taxon>Araneomorphae</taxon>
        <taxon>Entelegynae</taxon>
        <taxon>Araneoidea</taxon>
        <taxon>Nephilidae</taxon>
        <taxon>Trichonephila</taxon>
        <taxon>Trichonephila inaurata</taxon>
    </lineage>
</organism>
<comment type="caution">
    <text evidence="4">The sequence shown here is derived from an EMBL/GenBank/DDBJ whole genome shotgun (WGS) entry which is preliminary data.</text>
</comment>
<dbReference type="Pfam" id="PF02931">
    <property type="entry name" value="Neur_chan_LBD"/>
    <property type="match status" value="1"/>
</dbReference>
<dbReference type="SUPFAM" id="SSF63712">
    <property type="entry name" value="Nicotinic receptor ligand binding domain-like"/>
    <property type="match status" value="1"/>
</dbReference>
<evidence type="ECO:0000313" key="5">
    <source>
        <dbReference type="Proteomes" id="UP000886998"/>
    </source>
</evidence>
<dbReference type="InterPro" id="IPR006202">
    <property type="entry name" value="Neur_chan_lig-bd"/>
</dbReference>
<protein>
    <submittedName>
        <fullName evidence="4">Acetylcholine receptor subunit beta-like 1</fullName>
    </submittedName>
</protein>
<dbReference type="OrthoDB" id="5975154at2759"/>
<comment type="subcellular location">
    <subcellularLocation>
        <location evidence="1">Membrane</location>
        <topology evidence="1">Multi-pass membrane protein</topology>
    </subcellularLocation>
</comment>
<evidence type="ECO:0000256" key="1">
    <source>
        <dbReference type="ARBA" id="ARBA00004141"/>
    </source>
</evidence>
<dbReference type="InterPro" id="IPR006201">
    <property type="entry name" value="Neur_channel"/>
</dbReference>
<accession>A0A8X7C880</accession>
<sequence>MLSCCSADGNYEVRYKSNVLIYPNGGVMWVPPAIYQSSCRIDVTYFPFDQQKCVMKFGSWTFNGDQVSLKLYNDNDWVDLSDYWKSGTWDIVEVPAFLNVYNNSKYGKVGISA</sequence>
<dbReference type="GO" id="GO:0004888">
    <property type="term" value="F:transmembrane signaling receptor activity"/>
    <property type="evidence" value="ECO:0007669"/>
    <property type="project" value="InterPro"/>
</dbReference>
<keyword evidence="2" id="KW-0472">Membrane</keyword>
<proteinExistence type="predicted"/>